<dbReference type="GO" id="GO:0003724">
    <property type="term" value="F:RNA helicase activity"/>
    <property type="evidence" value="ECO:0007669"/>
    <property type="project" value="InterPro"/>
</dbReference>
<evidence type="ECO:0000256" key="3">
    <source>
        <dbReference type="ARBA" id="ARBA00022806"/>
    </source>
</evidence>
<feature type="domain" description="Helicase ATP-binding" evidence="9">
    <location>
        <begin position="39"/>
        <end position="207"/>
    </location>
</feature>
<evidence type="ECO:0000259" key="9">
    <source>
        <dbReference type="PROSITE" id="PS51192"/>
    </source>
</evidence>
<evidence type="ECO:0000256" key="5">
    <source>
        <dbReference type="ARBA" id="ARBA00038437"/>
    </source>
</evidence>
<evidence type="ECO:0000313" key="12">
    <source>
        <dbReference type="EMBL" id="MBI4132581.1"/>
    </source>
</evidence>
<dbReference type="Gene3D" id="3.40.50.300">
    <property type="entry name" value="P-loop containing nucleotide triphosphate hydrolases"/>
    <property type="match status" value="2"/>
</dbReference>
<sequence length="409" mass="44731">MSPRTVPANFFGLGIAPSLLEALARLAYTIPTPIQQQAIPVAVEGKDIVGIAQTGTGKTLAFGVPMIQRLAQIKGQGLVVLPTRELAIQVDEMLRDVGRSVGLRTAVLIGGLSLGPQVHALLKKPHIIIATPGRLIDHLNQKNLHLSNAKIVVLDEADRMLDMGFLPQIQKIFAALPKDRQTMLFSATMPPEIMKMATAYMKLPVRVEIAPTGTLVERVTQEVFIVPREQKIGLLGKLLASYRGSTLVFTRTKHGAKKVVRQIRAMGASAAEIHSNRSLNQRREALEGFKSGKYRVLIATDIASRGIDVVGIELVLNYDLPSTSEDYVHRIGRTARAGAGGHAITFAMPDQLREIRAIERLIRRPLPVSKLPELPPVRISGFPSHPQPREMRAPRHSAGFSHRHHGRGG</sequence>
<proteinExistence type="inferred from homology"/>
<evidence type="ECO:0000256" key="8">
    <source>
        <dbReference type="SAM" id="MobiDB-lite"/>
    </source>
</evidence>
<dbReference type="InterPro" id="IPR014014">
    <property type="entry name" value="RNA_helicase_DEAD_Q_motif"/>
</dbReference>
<dbReference type="PROSITE" id="PS51192">
    <property type="entry name" value="HELICASE_ATP_BIND_1"/>
    <property type="match status" value="1"/>
</dbReference>
<dbReference type="InterPro" id="IPR050079">
    <property type="entry name" value="DEAD_box_RNA_helicase"/>
</dbReference>
<dbReference type="PANTHER" id="PTHR47959:SF13">
    <property type="entry name" value="ATP-DEPENDENT RNA HELICASE RHLE"/>
    <property type="match status" value="1"/>
</dbReference>
<dbReference type="GO" id="GO:0016787">
    <property type="term" value="F:hydrolase activity"/>
    <property type="evidence" value="ECO:0007669"/>
    <property type="project" value="UniProtKB-KW"/>
</dbReference>
<dbReference type="InterPro" id="IPR011545">
    <property type="entry name" value="DEAD/DEAH_box_helicase_dom"/>
</dbReference>
<dbReference type="SMART" id="SM00487">
    <property type="entry name" value="DEXDc"/>
    <property type="match status" value="1"/>
</dbReference>
<dbReference type="InterPro" id="IPR001650">
    <property type="entry name" value="Helicase_C-like"/>
</dbReference>
<organism evidence="12 13">
    <name type="scientific">Candidatus Sungiibacteriota bacterium</name>
    <dbReference type="NCBI Taxonomy" id="2750080"/>
    <lineage>
        <taxon>Bacteria</taxon>
        <taxon>Candidatus Sungiibacteriota</taxon>
    </lineage>
</organism>
<keyword evidence="1 7" id="KW-0547">Nucleotide-binding</keyword>
<evidence type="ECO:0000259" key="10">
    <source>
        <dbReference type="PROSITE" id="PS51194"/>
    </source>
</evidence>
<dbReference type="SUPFAM" id="SSF52540">
    <property type="entry name" value="P-loop containing nucleoside triphosphate hydrolases"/>
    <property type="match status" value="1"/>
</dbReference>
<dbReference type="InterPro" id="IPR044742">
    <property type="entry name" value="DEAD/DEAH_RhlB"/>
</dbReference>
<dbReference type="InterPro" id="IPR027417">
    <property type="entry name" value="P-loop_NTPase"/>
</dbReference>
<feature type="region of interest" description="Disordered" evidence="8">
    <location>
        <begin position="378"/>
        <end position="409"/>
    </location>
</feature>
<dbReference type="AlphaFoldDB" id="A0A933DRQ5"/>
<evidence type="ECO:0000256" key="7">
    <source>
        <dbReference type="RuleBase" id="RU000492"/>
    </source>
</evidence>
<protein>
    <submittedName>
        <fullName evidence="12">DEAD/DEAH box helicase</fullName>
    </submittedName>
</protein>
<dbReference type="GO" id="GO:0005524">
    <property type="term" value="F:ATP binding"/>
    <property type="evidence" value="ECO:0007669"/>
    <property type="project" value="UniProtKB-KW"/>
</dbReference>
<evidence type="ECO:0000256" key="1">
    <source>
        <dbReference type="ARBA" id="ARBA00022741"/>
    </source>
</evidence>
<feature type="domain" description="DEAD-box RNA helicase Q" evidence="11">
    <location>
        <begin position="8"/>
        <end position="36"/>
    </location>
</feature>
<dbReference type="Pfam" id="PF00270">
    <property type="entry name" value="DEAD"/>
    <property type="match status" value="1"/>
</dbReference>
<keyword evidence="4 7" id="KW-0067">ATP-binding</keyword>
<feature type="short sequence motif" description="Q motif" evidence="6">
    <location>
        <begin position="8"/>
        <end position="36"/>
    </location>
</feature>
<evidence type="ECO:0000256" key="4">
    <source>
        <dbReference type="ARBA" id="ARBA00022840"/>
    </source>
</evidence>
<dbReference type="Pfam" id="PF00271">
    <property type="entry name" value="Helicase_C"/>
    <property type="match status" value="1"/>
</dbReference>
<dbReference type="GO" id="GO:0003676">
    <property type="term" value="F:nucleic acid binding"/>
    <property type="evidence" value="ECO:0007669"/>
    <property type="project" value="InterPro"/>
</dbReference>
<keyword evidence="3 7" id="KW-0347">Helicase</keyword>
<dbReference type="EMBL" id="JACQMI010000005">
    <property type="protein sequence ID" value="MBI4132581.1"/>
    <property type="molecule type" value="Genomic_DNA"/>
</dbReference>
<dbReference type="InterPro" id="IPR000629">
    <property type="entry name" value="RNA-helicase_DEAD-box_CS"/>
</dbReference>
<evidence type="ECO:0000256" key="6">
    <source>
        <dbReference type="PROSITE-ProRule" id="PRU00552"/>
    </source>
</evidence>
<dbReference type="PROSITE" id="PS51195">
    <property type="entry name" value="Q_MOTIF"/>
    <property type="match status" value="1"/>
</dbReference>
<dbReference type="CDD" id="cd00268">
    <property type="entry name" value="DEADc"/>
    <property type="match status" value="1"/>
</dbReference>
<gene>
    <name evidence="12" type="ORF">HY473_00570</name>
</gene>
<dbReference type="PROSITE" id="PS51194">
    <property type="entry name" value="HELICASE_CTER"/>
    <property type="match status" value="1"/>
</dbReference>
<dbReference type="CDD" id="cd18787">
    <property type="entry name" value="SF2_C_DEAD"/>
    <property type="match status" value="1"/>
</dbReference>
<evidence type="ECO:0000313" key="13">
    <source>
        <dbReference type="Proteomes" id="UP000756703"/>
    </source>
</evidence>
<reference evidence="12" key="1">
    <citation type="submission" date="2020-07" db="EMBL/GenBank/DDBJ databases">
        <title>Huge and variable diversity of episymbiotic CPR bacteria and DPANN archaea in groundwater ecosystems.</title>
        <authorList>
            <person name="He C.Y."/>
            <person name="Keren R."/>
            <person name="Whittaker M."/>
            <person name="Farag I.F."/>
            <person name="Doudna J."/>
            <person name="Cate J.H.D."/>
            <person name="Banfield J.F."/>
        </authorList>
    </citation>
    <scope>NUCLEOTIDE SEQUENCE</scope>
    <source>
        <strain evidence="12">NC_groundwater_1225_Ag_S-0.1um_56_177</strain>
    </source>
</reference>
<feature type="domain" description="Helicase C-terminal" evidence="10">
    <location>
        <begin position="234"/>
        <end position="377"/>
    </location>
</feature>
<keyword evidence="2 7" id="KW-0378">Hydrolase</keyword>
<evidence type="ECO:0000256" key="2">
    <source>
        <dbReference type="ARBA" id="ARBA00022801"/>
    </source>
</evidence>
<comment type="caution">
    <text evidence="12">The sequence shown here is derived from an EMBL/GenBank/DDBJ whole genome shotgun (WGS) entry which is preliminary data.</text>
</comment>
<dbReference type="GO" id="GO:0005829">
    <property type="term" value="C:cytosol"/>
    <property type="evidence" value="ECO:0007669"/>
    <property type="project" value="TreeGrafter"/>
</dbReference>
<comment type="similarity">
    <text evidence="5 7">Belongs to the DEAD box helicase family.</text>
</comment>
<name>A0A933DRQ5_9BACT</name>
<dbReference type="PROSITE" id="PS00039">
    <property type="entry name" value="DEAD_ATP_HELICASE"/>
    <property type="match status" value="1"/>
</dbReference>
<dbReference type="Proteomes" id="UP000756703">
    <property type="component" value="Unassembled WGS sequence"/>
</dbReference>
<evidence type="ECO:0000259" key="11">
    <source>
        <dbReference type="PROSITE" id="PS51195"/>
    </source>
</evidence>
<accession>A0A933DRQ5</accession>
<dbReference type="PANTHER" id="PTHR47959">
    <property type="entry name" value="ATP-DEPENDENT RNA HELICASE RHLE-RELATED"/>
    <property type="match status" value="1"/>
</dbReference>
<dbReference type="InterPro" id="IPR014001">
    <property type="entry name" value="Helicase_ATP-bd"/>
</dbReference>
<dbReference type="SMART" id="SM00490">
    <property type="entry name" value="HELICc"/>
    <property type="match status" value="1"/>
</dbReference>